<protein>
    <submittedName>
        <fullName evidence="4">Uncharacterized protein</fullName>
    </submittedName>
</protein>
<evidence type="ECO:0000256" key="3">
    <source>
        <dbReference type="SAM" id="MobiDB-lite"/>
    </source>
</evidence>
<comment type="caution">
    <text evidence="4">The sequence shown here is derived from an EMBL/GenBank/DDBJ whole genome shotgun (WGS) entry which is preliminary data.</text>
</comment>
<dbReference type="Gene3D" id="1.10.10.1460">
    <property type="match status" value="1"/>
</dbReference>
<evidence type="ECO:0000256" key="1">
    <source>
        <dbReference type="ARBA" id="ARBA00004123"/>
    </source>
</evidence>
<dbReference type="GO" id="GO:0005634">
    <property type="term" value="C:nucleus"/>
    <property type="evidence" value="ECO:0007669"/>
    <property type="project" value="UniProtKB-SubCell"/>
</dbReference>
<name>A0AAV8W6K3_9CUCU</name>
<gene>
    <name evidence="4" type="ORF">NQ315_004208</name>
</gene>
<dbReference type="GO" id="GO:0006260">
    <property type="term" value="P:DNA replication"/>
    <property type="evidence" value="ECO:0007669"/>
    <property type="project" value="InterPro"/>
</dbReference>
<proteinExistence type="predicted"/>
<dbReference type="Proteomes" id="UP001159042">
    <property type="component" value="Unassembled WGS sequence"/>
</dbReference>
<feature type="compositionally biased region" description="Basic and acidic residues" evidence="3">
    <location>
        <begin position="97"/>
        <end position="106"/>
    </location>
</feature>
<dbReference type="Pfam" id="PF11719">
    <property type="entry name" value="Drc1-Sld2"/>
    <property type="match status" value="1"/>
</dbReference>
<evidence type="ECO:0000313" key="4">
    <source>
        <dbReference type="EMBL" id="KAJ8922270.1"/>
    </source>
</evidence>
<keyword evidence="5" id="KW-1185">Reference proteome</keyword>
<feature type="region of interest" description="Disordered" evidence="3">
    <location>
        <begin position="74"/>
        <end position="106"/>
    </location>
</feature>
<feature type="compositionally biased region" description="Polar residues" evidence="3">
    <location>
        <begin position="80"/>
        <end position="96"/>
    </location>
</feature>
<sequence>MDLLEQPEVKQTYEKCKYIVKVWEHKFKKKYNRMPSKLDIREASREVRNAYRRYFQLKTAALEKSFLDVDGFDDERDSNDANNCTSQEVFAEINQNEADKPTGEDR</sequence>
<comment type="subcellular location">
    <subcellularLocation>
        <location evidence="1">Nucleus</location>
    </subcellularLocation>
</comment>
<evidence type="ECO:0000256" key="2">
    <source>
        <dbReference type="ARBA" id="ARBA00023242"/>
    </source>
</evidence>
<dbReference type="EMBL" id="JANEYG010000007">
    <property type="protein sequence ID" value="KAJ8922270.1"/>
    <property type="molecule type" value="Genomic_DNA"/>
</dbReference>
<dbReference type="InterPro" id="IPR021110">
    <property type="entry name" value="DNA_rep_checkpnt_protein"/>
</dbReference>
<dbReference type="AlphaFoldDB" id="A0AAV8W6K3"/>
<accession>A0AAV8W6K3</accession>
<keyword evidence="2" id="KW-0539">Nucleus</keyword>
<reference evidence="4 5" key="1">
    <citation type="journal article" date="2023" name="Insect Mol. Biol.">
        <title>Genome sequencing provides insights into the evolution of gene families encoding plant cell wall-degrading enzymes in longhorned beetles.</title>
        <authorList>
            <person name="Shin N.R."/>
            <person name="Okamura Y."/>
            <person name="Kirsch R."/>
            <person name="Pauchet Y."/>
        </authorList>
    </citation>
    <scope>NUCLEOTIDE SEQUENCE [LARGE SCALE GENOMIC DNA]</scope>
    <source>
        <strain evidence="4">EAD_L_NR</strain>
    </source>
</reference>
<feature type="non-terminal residue" evidence="4">
    <location>
        <position position="106"/>
    </location>
</feature>
<organism evidence="4 5">
    <name type="scientific">Exocentrus adspersus</name>
    <dbReference type="NCBI Taxonomy" id="1586481"/>
    <lineage>
        <taxon>Eukaryota</taxon>
        <taxon>Metazoa</taxon>
        <taxon>Ecdysozoa</taxon>
        <taxon>Arthropoda</taxon>
        <taxon>Hexapoda</taxon>
        <taxon>Insecta</taxon>
        <taxon>Pterygota</taxon>
        <taxon>Neoptera</taxon>
        <taxon>Endopterygota</taxon>
        <taxon>Coleoptera</taxon>
        <taxon>Polyphaga</taxon>
        <taxon>Cucujiformia</taxon>
        <taxon>Chrysomeloidea</taxon>
        <taxon>Cerambycidae</taxon>
        <taxon>Lamiinae</taxon>
        <taxon>Acanthocinini</taxon>
        <taxon>Exocentrus</taxon>
    </lineage>
</organism>
<evidence type="ECO:0000313" key="5">
    <source>
        <dbReference type="Proteomes" id="UP001159042"/>
    </source>
</evidence>